<evidence type="ECO:0000313" key="8">
    <source>
        <dbReference type="Proteomes" id="UP001461341"/>
    </source>
</evidence>
<dbReference type="Proteomes" id="UP001461341">
    <property type="component" value="Chromosome"/>
</dbReference>
<reference evidence="7 8" key="1">
    <citation type="submission" date="2023-03" db="EMBL/GenBank/DDBJ databases">
        <title>Novel Species.</title>
        <authorList>
            <person name="Ma S."/>
        </authorList>
    </citation>
    <scope>NUCLEOTIDE SEQUENCE [LARGE SCALE GENOMIC DNA]</scope>
    <source>
        <strain evidence="7 8">B11</strain>
    </source>
</reference>
<comment type="similarity">
    <text evidence="2 6">Belongs to the transposase mutator family.</text>
</comment>
<dbReference type="PANTHER" id="PTHR33217">
    <property type="entry name" value="TRANSPOSASE FOR INSERTION SEQUENCE ELEMENT IS1081"/>
    <property type="match status" value="1"/>
</dbReference>
<dbReference type="Pfam" id="PF00872">
    <property type="entry name" value="Transposase_mut"/>
    <property type="match status" value="1"/>
</dbReference>
<keyword evidence="6" id="KW-0814">Transposable element</keyword>
<dbReference type="RefSeq" id="WP_369018608.1">
    <property type="nucleotide sequence ID" value="NZ_CP121689.1"/>
</dbReference>
<evidence type="ECO:0000313" key="7">
    <source>
        <dbReference type="EMBL" id="WZL76445.1"/>
    </source>
</evidence>
<keyword evidence="4 6" id="KW-0238">DNA-binding</keyword>
<keyword evidence="8" id="KW-1185">Reference proteome</keyword>
<organism evidence="7 8">
    <name type="scientific">Thermatribacter velox</name>
    <dbReference type="NCBI Taxonomy" id="3039681"/>
    <lineage>
        <taxon>Bacteria</taxon>
        <taxon>Pseudomonadati</taxon>
        <taxon>Atribacterota</taxon>
        <taxon>Atribacteria</taxon>
        <taxon>Atribacterales</taxon>
        <taxon>Thermatribacteraceae</taxon>
        <taxon>Thermatribacter</taxon>
    </lineage>
</organism>
<dbReference type="InterPro" id="IPR001207">
    <property type="entry name" value="Transposase_mutator"/>
</dbReference>
<keyword evidence="5 6" id="KW-0233">DNA recombination</keyword>
<sequence length="407" mass="47006">MKKEKLLRKQLREFIKENNLVTAQDAQDAIKSLMGKLIEEMLEAELENEPGYSRYDYRNKKTDNARNGHSKKKVKTELGPLEISVPRNRNGEFEPIVVKKYQRDISSIEDQILSMYAKGMSTRDIQEHLERIYGVHASPSLISSITDKILPVVREWQNRPLQPIYPFIFIDAVHYSVRQDGQVVKKAAYVVIGIDLDGRKDVLGIWIGEAESARFWLSVLSDIKNRGVEDILIISADDLAGISQAIKAIFPQAEVQKCVVHQIRNSVRYVSYKDRSQFVKDPKAIYKAVNQEEALSALQALEDKWQAKYPLAVKSWIRNWDELSTCFNYPPEIRRLIYTTNIIEAFHRQLRKVTKSKAALPNDDALIKILYLVTMDVTEKWTVSVKNWGLILSQLIILFKERIEPYL</sequence>
<evidence type="ECO:0000256" key="6">
    <source>
        <dbReference type="RuleBase" id="RU365089"/>
    </source>
</evidence>
<evidence type="ECO:0000256" key="3">
    <source>
        <dbReference type="ARBA" id="ARBA00022578"/>
    </source>
</evidence>
<dbReference type="EMBL" id="CP121689">
    <property type="protein sequence ID" value="WZL76445.1"/>
    <property type="molecule type" value="Genomic_DNA"/>
</dbReference>
<keyword evidence="3 6" id="KW-0815">Transposition</keyword>
<evidence type="ECO:0000256" key="4">
    <source>
        <dbReference type="ARBA" id="ARBA00023125"/>
    </source>
</evidence>
<comment type="function">
    <text evidence="1 6">Required for the transposition of the insertion element.</text>
</comment>
<evidence type="ECO:0000256" key="5">
    <source>
        <dbReference type="ARBA" id="ARBA00023172"/>
    </source>
</evidence>
<name>A0ABZ2YBS5_9BACT</name>
<accession>A0ABZ2YBS5</accession>
<evidence type="ECO:0000256" key="2">
    <source>
        <dbReference type="ARBA" id="ARBA00010961"/>
    </source>
</evidence>
<evidence type="ECO:0000256" key="1">
    <source>
        <dbReference type="ARBA" id="ARBA00002190"/>
    </source>
</evidence>
<protein>
    <recommendedName>
        <fullName evidence="6">Mutator family transposase</fullName>
    </recommendedName>
</protein>
<proteinExistence type="inferred from homology"/>
<dbReference type="NCBIfam" id="NF033543">
    <property type="entry name" value="transpos_IS256"/>
    <property type="match status" value="1"/>
</dbReference>
<gene>
    <name evidence="7" type="ORF">QBE54_01555</name>
</gene>
<dbReference type="PANTHER" id="PTHR33217:SF8">
    <property type="entry name" value="MUTATOR FAMILY TRANSPOSASE"/>
    <property type="match status" value="1"/>
</dbReference>